<dbReference type="SMART" id="SM00135">
    <property type="entry name" value="LY"/>
    <property type="match status" value="6"/>
</dbReference>
<comment type="subcellular location">
    <subcellularLocation>
        <location evidence="1">Membrane</location>
        <topology evidence="1">Single-pass membrane protein</topology>
    </subcellularLocation>
</comment>
<dbReference type="PROSITE" id="PS00010">
    <property type="entry name" value="ASX_HYDROXYL"/>
    <property type="match status" value="1"/>
</dbReference>
<evidence type="ECO:0000256" key="10">
    <source>
        <dbReference type="ARBA" id="ARBA00023157"/>
    </source>
</evidence>
<feature type="repeat" description="LDL-receptor class B" evidence="15">
    <location>
        <begin position="511"/>
        <end position="554"/>
    </location>
</feature>
<dbReference type="InterPro" id="IPR011042">
    <property type="entry name" value="6-blade_b-propeller_TolB-like"/>
</dbReference>
<dbReference type="PROSITE" id="PS01186">
    <property type="entry name" value="EGF_2"/>
    <property type="match status" value="1"/>
</dbReference>
<dbReference type="PROSITE" id="PS00022">
    <property type="entry name" value="EGF_1"/>
    <property type="match status" value="1"/>
</dbReference>
<dbReference type="FunFam" id="2.120.10.30:FF:000241">
    <property type="entry name" value="Low-density lipoprotein receptor-related protein 6"/>
    <property type="match status" value="1"/>
</dbReference>
<dbReference type="GO" id="GO:0005509">
    <property type="term" value="F:calcium ion binding"/>
    <property type="evidence" value="ECO:0007669"/>
    <property type="project" value="InterPro"/>
</dbReference>
<dbReference type="GO" id="GO:0042562">
    <property type="term" value="F:hormone binding"/>
    <property type="evidence" value="ECO:0007669"/>
    <property type="project" value="TreeGrafter"/>
</dbReference>
<feature type="disulfide bond" evidence="14">
    <location>
        <begin position="161"/>
        <end position="179"/>
    </location>
</feature>
<evidence type="ECO:0000256" key="3">
    <source>
        <dbReference type="ARBA" id="ARBA00022536"/>
    </source>
</evidence>
<dbReference type="Pfam" id="PF12662">
    <property type="entry name" value="cEGF"/>
    <property type="match status" value="1"/>
</dbReference>
<keyword evidence="3 13" id="KW-0245">EGF-like domain</keyword>
<evidence type="ECO:0000313" key="20">
    <source>
        <dbReference type="Proteomes" id="UP000694523"/>
    </source>
</evidence>
<evidence type="ECO:0000256" key="9">
    <source>
        <dbReference type="ARBA" id="ARBA00023136"/>
    </source>
</evidence>
<evidence type="ECO:0000256" key="16">
    <source>
        <dbReference type="SAM" id="MobiDB-lite"/>
    </source>
</evidence>
<dbReference type="PROSITE" id="PS01209">
    <property type="entry name" value="LDLRA_1"/>
    <property type="match status" value="2"/>
</dbReference>
<dbReference type="InterPro" id="IPR000033">
    <property type="entry name" value="LDLR_classB_rpt"/>
</dbReference>
<dbReference type="InterPro" id="IPR001881">
    <property type="entry name" value="EGF-like_Ca-bd_dom"/>
</dbReference>
<dbReference type="PROSITE" id="PS50068">
    <property type="entry name" value="LDLRA_2"/>
    <property type="match status" value="8"/>
</dbReference>
<keyword evidence="9 17" id="KW-0472">Membrane</keyword>
<dbReference type="FunFam" id="4.10.400.10:FF:000034">
    <property type="entry name" value="Low-density lipoprotein receptor-related protein 2"/>
    <property type="match status" value="1"/>
</dbReference>
<dbReference type="SMART" id="SM00192">
    <property type="entry name" value="LDLa"/>
    <property type="match status" value="8"/>
</dbReference>
<evidence type="ECO:0000256" key="11">
    <source>
        <dbReference type="ARBA" id="ARBA00023170"/>
    </source>
</evidence>
<dbReference type="InterPro" id="IPR036055">
    <property type="entry name" value="LDL_receptor-like_sf"/>
</dbReference>
<accession>A0A8C6WTV1</accession>
<dbReference type="PANTHER" id="PTHR22722:SF12">
    <property type="entry name" value="EGF-LIKE DOMAIN-CONTAINING PROTEIN"/>
    <property type="match status" value="1"/>
</dbReference>
<reference evidence="19" key="2">
    <citation type="submission" date="2025-09" db="UniProtKB">
        <authorList>
            <consortium name="Ensembl"/>
        </authorList>
    </citation>
    <scope>IDENTIFICATION</scope>
</reference>
<dbReference type="GO" id="GO:0006898">
    <property type="term" value="P:receptor-mediated endocytosis"/>
    <property type="evidence" value="ECO:0007669"/>
    <property type="project" value="TreeGrafter"/>
</dbReference>
<dbReference type="Pfam" id="PF00058">
    <property type="entry name" value="Ldl_recept_b"/>
    <property type="match status" value="2"/>
</dbReference>
<feature type="disulfide bond" evidence="13">
    <location>
        <begin position="1111"/>
        <end position="1120"/>
    </location>
</feature>
<keyword evidence="5 17" id="KW-0812">Transmembrane</keyword>
<keyword evidence="20" id="KW-1185">Reference proteome</keyword>
<feature type="domain" description="EGF-like" evidence="18">
    <location>
        <begin position="352"/>
        <end position="392"/>
    </location>
</feature>
<sequence>MGYIPICHIFPEDNVEDPADKKSLTPSAHPSASSAPLRCSFSSKPCKDNSQCVSYDHICDGEVDCKDQSDEDDCQTDCSKDQFQCGHGHKCIDRSQVCDGVPHCQDRSDELDCSRVVEGCSHQCDDRSRCVPSSFLCDGERDCRDGTDELNCECQPDEFQCSGGQCVAALMRCDGHPDCPDQSDEDQCSKPPVCSTKQRCPQSKECLVQEWVCDGEQDCRDGTDEKDCPVTQVSCGDFQWACKSKTKCIPASWRCDGSRDCEDGSDEGACNMVSCAPHQFQCQDRNCLDSALVCNGVQDCTDGSDEGGNCQVKCTAEDQHRCSQTCFTTPEGPRCSCARGYRLLVDGVSCADLDECEAQISVCSHICRNSPGSFTCACHPGYVMESDGRRCKVTGEPLLLASILNSLFVVGLRSGSLDVLPSSAKKAILSVDYDWREQRVYWDSLDSESIKWSSLDRKTTGTLIRGVRADSVAVDWLGRNLYWIDGVNNFTVILDEDLDQPRSLTLLPQKGLMFWTEIGNTVKIERAGMDGSERRAVVTSSLGWPVGVAVDALSNRVYWTDQRLRAIGSATLDGEDIQILQMKETTNPFSLAVFNDMLYWSDTKRRVVLATHKLTGKNRQVLLKRPQQPFGVKIMHPLLQTASERPCEAKGCSHLCVLAPGPRAVCKCPYGLLLSEDGLSCSSSINTAFLLMLSPSSVTQIFLQSRHLTLGLKDWPEHSALQLPGINQAAILDFSLKDGALFVTDDSTTALSFFTLKDGGLSTEHQLLKILDDAITAMALDWVTLNIYWSSTKQRRIHVTSATHGHTLVVLKEGIGRVESIALHPQSGRVCFANLVTARGSDSEATVECSNMDGGERRVVWKDAVRPMSLVFSSNGKSIYWVDTGLGTISSVQLDDLVYREMKVGDGLVAVALNDDTLFWMTTGDETKVWFRDELQQNKMWFEVRTEVVSLGVFSKSIQKGSNQCSLNNGGCSHLCLATAGGRSCRCAHDHVPLNSTHCALGQKCPAGSRLCLDQLSCQPDNSFCNGHVDCPDHSDENCITIKQISSDNLGPTHRRNSPLAPSFPALPTNLSSSLNVSEELWTLDQKQCSSTRCGGRGRCVVVTGETQCVCSMLYSGESCQNYLLETLQRPLIYGAVGLATLVAFIVVLVVFRRKRNNQTSRADPPAVKETSLTELETKVEPSPSAQTSATETDKPEEVVTPVD</sequence>
<dbReference type="PANTHER" id="PTHR22722">
    <property type="entry name" value="LOW-DENSITY LIPOPROTEIN RECEPTOR-RELATED PROTEIN 2-RELATED"/>
    <property type="match status" value="1"/>
</dbReference>
<evidence type="ECO:0000259" key="18">
    <source>
        <dbReference type="PROSITE" id="PS50026"/>
    </source>
</evidence>
<dbReference type="Ensembl" id="ENSNMLT00000035139.1">
    <property type="protein sequence ID" value="ENSNMLP00000031526.1"/>
    <property type="gene ID" value="ENSNMLG00000019791.1"/>
</dbReference>
<feature type="disulfide bond" evidence="14">
    <location>
        <begin position="154"/>
        <end position="166"/>
    </location>
</feature>
<keyword evidence="10 13" id="KW-1015">Disulfide bond</keyword>
<keyword evidence="4" id="KW-0254">Endocytosis</keyword>
<feature type="disulfide bond" evidence="14">
    <location>
        <begin position="255"/>
        <end position="270"/>
    </location>
</feature>
<dbReference type="InterPro" id="IPR051221">
    <property type="entry name" value="LDLR-related"/>
</dbReference>
<dbReference type="Gene3D" id="2.120.10.30">
    <property type="entry name" value="TolB, C-terminal domain"/>
    <property type="match status" value="2"/>
</dbReference>
<dbReference type="SMART" id="SM00181">
    <property type="entry name" value="EGF"/>
    <property type="match status" value="6"/>
</dbReference>
<protein>
    <recommendedName>
        <fullName evidence="18">EGF-like domain-containing protein</fullName>
    </recommendedName>
</protein>
<evidence type="ECO:0000256" key="8">
    <source>
        <dbReference type="ARBA" id="ARBA00022989"/>
    </source>
</evidence>
<dbReference type="Gene3D" id="4.10.400.10">
    <property type="entry name" value="Low-density Lipoprotein Receptor"/>
    <property type="match status" value="8"/>
</dbReference>
<dbReference type="SMART" id="SM00179">
    <property type="entry name" value="EGF_CA"/>
    <property type="match status" value="1"/>
</dbReference>
<feature type="disulfide bond" evidence="14">
    <location>
        <begin position="59"/>
        <end position="74"/>
    </location>
</feature>
<comment type="caution">
    <text evidence="13">Lacks conserved residue(s) required for the propagation of feature annotation.</text>
</comment>
<comment type="similarity">
    <text evidence="2">Belongs to the LDLR family.</text>
</comment>
<dbReference type="CDD" id="cd00112">
    <property type="entry name" value="LDLa"/>
    <property type="match status" value="8"/>
</dbReference>
<feature type="disulfide bond" evidence="14">
    <location>
        <begin position="213"/>
        <end position="228"/>
    </location>
</feature>
<feature type="disulfide bond" evidence="14">
    <location>
        <begin position="173"/>
        <end position="188"/>
    </location>
</feature>
<feature type="disulfide bond" evidence="14">
    <location>
        <begin position="98"/>
        <end position="113"/>
    </location>
</feature>
<feature type="disulfide bond" evidence="14">
    <location>
        <begin position="137"/>
        <end position="152"/>
    </location>
</feature>
<dbReference type="SUPFAM" id="SSF63825">
    <property type="entry name" value="YWTD domain"/>
    <property type="match status" value="2"/>
</dbReference>
<evidence type="ECO:0000256" key="2">
    <source>
        <dbReference type="ARBA" id="ARBA00009939"/>
    </source>
</evidence>
<dbReference type="Pfam" id="PF14670">
    <property type="entry name" value="FXa_inhibition"/>
    <property type="match status" value="1"/>
</dbReference>
<dbReference type="Pfam" id="PF00057">
    <property type="entry name" value="Ldl_recept_a"/>
    <property type="match status" value="7"/>
</dbReference>
<evidence type="ECO:0000256" key="6">
    <source>
        <dbReference type="ARBA" id="ARBA00022729"/>
    </source>
</evidence>
<evidence type="ECO:0000256" key="15">
    <source>
        <dbReference type="PROSITE-ProRule" id="PRU00461"/>
    </source>
</evidence>
<dbReference type="InterPro" id="IPR002172">
    <property type="entry name" value="LDrepeatLR_classA_rpt"/>
</dbReference>
<feature type="region of interest" description="Disordered" evidence="16">
    <location>
        <begin position="1159"/>
        <end position="1204"/>
    </location>
</feature>
<evidence type="ECO:0000256" key="17">
    <source>
        <dbReference type="SAM" id="Phobius"/>
    </source>
</evidence>
<evidence type="ECO:0000256" key="7">
    <source>
        <dbReference type="ARBA" id="ARBA00022737"/>
    </source>
</evidence>
<feature type="domain" description="EGF-like" evidence="18">
    <location>
        <begin position="1085"/>
        <end position="1121"/>
    </location>
</feature>
<evidence type="ECO:0000256" key="12">
    <source>
        <dbReference type="ARBA" id="ARBA00023180"/>
    </source>
</evidence>
<dbReference type="PROSITE" id="PS50026">
    <property type="entry name" value="EGF_3"/>
    <property type="match status" value="2"/>
</dbReference>
<dbReference type="InterPro" id="IPR026823">
    <property type="entry name" value="cEGF"/>
</dbReference>
<dbReference type="InterPro" id="IPR009030">
    <property type="entry name" value="Growth_fac_rcpt_cys_sf"/>
</dbReference>
<evidence type="ECO:0000256" key="1">
    <source>
        <dbReference type="ARBA" id="ARBA00004167"/>
    </source>
</evidence>
<feature type="disulfide bond" evidence="14">
    <location>
        <begin position="194"/>
        <end position="206"/>
    </location>
</feature>
<feature type="repeat" description="LDL-receptor class B" evidence="15">
    <location>
        <begin position="555"/>
        <end position="597"/>
    </location>
</feature>
<feature type="disulfide bond" evidence="14">
    <location>
        <begin position="275"/>
        <end position="287"/>
    </location>
</feature>
<dbReference type="InterPro" id="IPR000152">
    <property type="entry name" value="EGF-type_Asp/Asn_hydroxyl_site"/>
</dbReference>
<dbReference type="SUPFAM" id="SSF57424">
    <property type="entry name" value="LDL receptor-like module"/>
    <property type="match status" value="8"/>
</dbReference>
<evidence type="ECO:0000256" key="14">
    <source>
        <dbReference type="PROSITE-ProRule" id="PRU00124"/>
    </source>
</evidence>
<reference evidence="19" key="1">
    <citation type="submission" date="2025-08" db="UniProtKB">
        <authorList>
            <consortium name="Ensembl"/>
        </authorList>
    </citation>
    <scope>IDENTIFICATION</scope>
</reference>
<dbReference type="SUPFAM" id="SSF57184">
    <property type="entry name" value="Growth factor receptor domain"/>
    <property type="match status" value="1"/>
</dbReference>
<dbReference type="PROSITE" id="PS51120">
    <property type="entry name" value="LDLRB"/>
    <property type="match status" value="2"/>
</dbReference>
<keyword evidence="8 17" id="KW-1133">Transmembrane helix</keyword>
<evidence type="ECO:0000256" key="13">
    <source>
        <dbReference type="PROSITE-ProRule" id="PRU00076"/>
    </source>
</evidence>
<evidence type="ECO:0000313" key="19">
    <source>
        <dbReference type="Ensembl" id="ENSNMLP00000031526.1"/>
    </source>
</evidence>
<dbReference type="Gene3D" id="2.10.25.10">
    <property type="entry name" value="Laminin"/>
    <property type="match status" value="2"/>
</dbReference>
<dbReference type="GO" id="GO:0043235">
    <property type="term" value="C:receptor complex"/>
    <property type="evidence" value="ECO:0007669"/>
    <property type="project" value="TreeGrafter"/>
</dbReference>
<keyword evidence="12" id="KW-0325">Glycoprotein</keyword>
<dbReference type="AlphaFoldDB" id="A0A8C6WTV1"/>
<organism evidence="19 20">
    <name type="scientific">Neogobius melanostomus</name>
    <name type="common">round goby</name>
    <dbReference type="NCBI Taxonomy" id="47308"/>
    <lineage>
        <taxon>Eukaryota</taxon>
        <taxon>Metazoa</taxon>
        <taxon>Chordata</taxon>
        <taxon>Craniata</taxon>
        <taxon>Vertebrata</taxon>
        <taxon>Euteleostomi</taxon>
        <taxon>Actinopterygii</taxon>
        <taxon>Neopterygii</taxon>
        <taxon>Teleostei</taxon>
        <taxon>Neoteleostei</taxon>
        <taxon>Acanthomorphata</taxon>
        <taxon>Gobiaria</taxon>
        <taxon>Gobiiformes</taxon>
        <taxon>Gobioidei</taxon>
        <taxon>Gobiidae</taxon>
        <taxon>Benthophilinae</taxon>
        <taxon>Neogobiini</taxon>
        <taxon>Neogobius</taxon>
    </lineage>
</organism>
<dbReference type="PROSITE" id="PS01187">
    <property type="entry name" value="EGF_CA"/>
    <property type="match status" value="1"/>
</dbReference>
<dbReference type="PRINTS" id="PR00261">
    <property type="entry name" value="LDLRECEPTOR"/>
</dbReference>
<feature type="transmembrane region" description="Helical" evidence="17">
    <location>
        <begin position="1132"/>
        <end position="1152"/>
    </location>
</feature>
<dbReference type="InterPro" id="IPR018097">
    <property type="entry name" value="EGF_Ca-bd_CS"/>
</dbReference>
<keyword evidence="6" id="KW-0732">Signal</keyword>
<name>A0A8C6WTV1_9GOBI</name>
<keyword evidence="7" id="KW-0677">Repeat</keyword>
<dbReference type="SUPFAM" id="SSF57196">
    <property type="entry name" value="EGF/Laminin"/>
    <property type="match status" value="1"/>
</dbReference>
<feature type="disulfide bond" evidence="14">
    <location>
        <begin position="282"/>
        <end position="300"/>
    </location>
</feature>
<proteinExistence type="inferred from homology"/>
<evidence type="ECO:0000256" key="4">
    <source>
        <dbReference type="ARBA" id="ARBA00022583"/>
    </source>
</evidence>
<dbReference type="InterPro" id="IPR023415">
    <property type="entry name" value="LDLR_class-A_CS"/>
</dbReference>
<keyword evidence="11" id="KW-0675">Receptor</keyword>
<evidence type="ECO:0000256" key="5">
    <source>
        <dbReference type="ARBA" id="ARBA00022692"/>
    </source>
</evidence>
<dbReference type="FunFam" id="2.10.25.10:FF:000010">
    <property type="entry name" value="Pro-epidermal growth factor"/>
    <property type="match status" value="1"/>
</dbReference>
<dbReference type="InterPro" id="IPR000742">
    <property type="entry name" value="EGF"/>
</dbReference>
<dbReference type="GO" id="GO:0016324">
    <property type="term" value="C:apical plasma membrane"/>
    <property type="evidence" value="ECO:0007669"/>
    <property type="project" value="TreeGrafter"/>
</dbReference>
<dbReference type="Proteomes" id="UP000694523">
    <property type="component" value="Unplaced"/>
</dbReference>